<organism evidence="1 2">
    <name type="scientific">Burkholderia ubonensis</name>
    <dbReference type="NCBI Taxonomy" id="101571"/>
    <lineage>
        <taxon>Bacteria</taxon>
        <taxon>Pseudomonadati</taxon>
        <taxon>Pseudomonadota</taxon>
        <taxon>Betaproteobacteria</taxon>
        <taxon>Burkholderiales</taxon>
        <taxon>Burkholderiaceae</taxon>
        <taxon>Burkholderia</taxon>
        <taxon>Burkholderia cepacia complex</taxon>
    </lineage>
</organism>
<dbReference type="RefSeq" id="WP_059925370.1">
    <property type="nucleotide sequence ID" value="NZ_LPBG01000047.1"/>
</dbReference>
<protein>
    <submittedName>
        <fullName evidence="1">Uncharacterized protein</fullName>
    </submittedName>
</protein>
<proteinExistence type="predicted"/>
<dbReference type="AlphaFoldDB" id="A0AAW3MWN5"/>
<evidence type="ECO:0000313" key="1">
    <source>
        <dbReference type="EMBL" id="KVP98234.1"/>
    </source>
</evidence>
<accession>A0AAW3MWN5</accession>
<comment type="caution">
    <text evidence="1">The sequence shown here is derived from an EMBL/GenBank/DDBJ whole genome shotgun (WGS) entry which is preliminary data.</text>
</comment>
<gene>
    <name evidence="1" type="ORF">WJ96_06845</name>
</gene>
<dbReference type="EMBL" id="LPBJ01000047">
    <property type="protein sequence ID" value="KVP98234.1"/>
    <property type="molecule type" value="Genomic_DNA"/>
</dbReference>
<sequence length="382" mass="41760">MAQDKSLAVPANGRILQLSFGKYSDMHVAAASYPSTEICGDLLVLSDGRTISNLLAETLAAYNPQTGPSLNELRDQACLREFGKPLGDLIYERKEALRQRYSAALATRDRAIQVEELRACARQGHVQANMDLGRLFDAEGNLECMDFFGEAHNLGHPSSLLELSKTFLKADDAGQAVRVLLLGSFCGSFICVQALLAIRQHRLHRFEAPACLAALEEWCAYGSIHAKYLLGYVLLHGDSCRDEVRGQALIREAAAVRPFKGGDKGRVPLVPGGKKFHAGTLSHMEQLIDIELSAIRSKELGPKFVVAAAKLPGDSSEASRAAFSALLQEFNPAPERMKRRFDKKVANWLEEGADEPVDEAKLERMKALALPDKDASKEDGNA</sequence>
<keyword evidence="2" id="KW-1185">Reference proteome</keyword>
<reference evidence="1 2" key="1">
    <citation type="submission" date="2015-11" db="EMBL/GenBank/DDBJ databases">
        <title>Expanding the genomic diversity of Burkholderia species for the development of highly accurate diagnostics.</title>
        <authorList>
            <person name="Sahl J."/>
            <person name="Keim P."/>
            <person name="Wagner D."/>
        </authorList>
    </citation>
    <scope>NUCLEOTIDE SEQUENCE [LARGE SCALE GENOMIC DNA]</scope>
    <source>
        <strain evidence="1 2">MSMB1808WGS</strain>
    </source>
</reference>
<name>A0AAW3MWN5_9BURK</name>
<dbReference type="Proteomes" id="UP000056453">
    <property type="component" value="Unassembled WGS sequence"/>
</dbReference>
<evidence type="ECO:0000313" key="2">
    <source>
        <dbReference type="Proteomes" id="UP000056453"/>
    </source>
</evidence>